<gene>
    <name evidence="1" type="ORF">AA309_11155</name>
</gene>
<evidence type="ECO:0000313" key="1">
    <source>
        <dbReference type="EMBL" id="KLK93107.1"/>
    </source>
</evidence>
<name>A0A0H1RKF8_9HYPH</name>
<comment type="caution">
    <text evidence="1">The sequence shown here is derived from an EMBL/GenBank/DDBJ whole genome shotgun (WGS) entry which is preliminary data.</text>
</comment>
<dbReference type="Proteomes" id="UP000035489">
    <property type="component" value="Unassembled WGS sequence"/>
</dbReference>
<keyword evidence="2" id="KW-1185">Reference proteome</keyword>
<sequence>MTASAQYNDWDGTVAADNVEKGLIHFLETKGLLNRKSEFVIGVELSVPETSARKGNAVSMKALVVCTASYDDAARRIEDRSNQLPLKNVELDVSLDEFLKLFRRFNLVLTRRGLRLNGREIESRE</sequence>
<evidence type="ECO:0000313" key="2">
    <source>
        <dbReference type="Proteomes" id="UP000035489"/>
    </source>
</evidence>
<dbReference type="PATRIC" id="fig|1225564.3.peg.2903"/>
<dbReference type="EMBL" id="LCYG01000023">
    <property type="protein sequence ID" value="KLK93107.1"/>
    <property type="molecule type" value="Genomic_DNA"/>
</dbReference>
<protein>
    <submittedName>
        <fullName evidence="1">Uncharacterized protein</fullName>
    </submittedName>
</protein>
<reference evidence="1 2" key="1">
    <citation type="submission" date="2015-05" db="EMBL/GenBank/DDBJ databases">
        <title>Draft genome sequence of Microvirga vignae strain BR3299, a novel nitrogen fixing bacteria isolated from Brazil semi-aired region.</title>
        <authorList>
            <person name="Zilli J.E."/>
            <person name="Passos S.R."/>
            <person name="Leite J."/>
            <person name="Baldani J.I."/>
            <person name="Xavier G.R."/>
            <person name="Rumjaneck N.G."/>
            <person name="Simoes-Araujo J.L."/>
        </authorList>
    </citation>
    <scope>NUCLEOTIDE SEQUENCE [LARGE SCALE GENOMIC DNA]</scope>
    <source>
        <strain evidence="1 2">BR3299</strain>
    </source>
</reference>
<proteinExistence type="predicted"/>
<accession>A0A0H1RKF8</accession>
<dbReference type="AlphaFoldDB" id="A0A0H1RKF8"/>
<organism evidence="1 2">
    <name type="scientific">Microvirga vignae</name>
    <dbReference type="NCBI Taxonomy" id="1225564"/>
    <lineage>
        <taxon>Bacteria</taxon>
        <taxon>Pseudomonadati</taxon>
        <taxon>Pseudomonadota</taxon>
        <taxon>Alphaproteobacteria</taxon>
        <taxon>Hyphomicrobiales</taxon>
        <taxon>Methylobacteriaceae</taxon>
        <taxon>Microvirga</taxon>
    </lineage>
</organism>